<dbReference type="RefSeq" id="XP_060452596.1">
    <property type="nucleotide sequence ID" value="XM_060600788.1"/>
</dbReference>
<gene>
    <name evidence="1" type="ORF">CcaverHIS019_0100480</name>
</gene>
<dbReference type="AlphaFoldDB" id="A0AA48I5C2"/>
<proteinExistence type="predicted"/>
<accession>A0AA48I5C2</accession>
<reference evidence="1" key="1">
    <citation type="journal article" date="2023" name="BMC Genomics">
        <title>Chromosome-level genome assemblies of Cutaneotrichosporon spp. (Trichosporonales, Basidiomycota) reveal imbalanced evolution between nucleotide sequences and chromosome synteny.</title>
        <authorList>
            <person name="Kobayashi Y."/>
            <person name="Kayamori A."/>
            <person name="Aoki K."/>
            <person name="Shiwa Y."/>
            <person name="Matsutani M."/>
            <person name="Fujita N."/>
            <person name="Sugita T."/>
            <person name="Iwasaki W."/>
            <person name="Tanaka N."/>
            <person name="Takashima M."/>
        </authorList>
    </citation>
    <scope>NUCLEOTIDE SEQUENCE</scope>
    <source>
        <strain evidence="1">HIS019</strain>
    </source>
</reference>
<keyword evidence="2" id="KW-1185">Reference proteome</keyword>
<dbReference type="KEGG" id="ccac:CcaHIS019_0100480"/>
<dbReference type="Proteomes" id="UP001233271">
    <property type="component" value="Chromosome 1"/>
</dbReference>
<dbReference type="EMBL" id="AP028212">
    <property type="protein sequence ID" value="BEI87330.1"/>
    <property type="molecule type" value="Genomic_DNA"/>
</dbReference>
<evidence type="ECO:0000313" key="1">
    <source>
        <dbReference type="EMBL" id="BEI87330.1"/>
    </source>
</evidence>
<protein>
    <submittedName>
        <fullName evidence="1">Uncharacterized protein</fullName>
    </submittedName>
</protein>
<organism evidence="1 2">
    <name type="scientific">Cutaneotrichosporon cavernicola</name>
    <dbReference type="NCBI Taxonomy" id="279322"/>
    <lineage>
        <taxon>Eukaryota</taxon>
        <taxon>Fungi</taxon>
        <taxon>Dikarya</taxon>
        <taxon>Basidiomycota</taxon>
        <taxon>Agaricomycotina</taxon>
        <taxon>Tremellomycetes</taxon>
        <taxon>Trichosporonales</taxon>
        <taxon>Trichosporonaceae</taxon>
        <taxon>Cutaneotrichosporon</taxon>
    </lineage>
</organism>
<sequence length="140" mass="15217">MPPVTVLEDWWSARSSDSMTVVPGDVPARQGRAKAPGVFPPNGFECVESQTYSDIISGWLVGVQKPRKDEEILQQGLEILRQEATIKMAEHVVVTPEANPESALFDDSPTIRPFSAVMEIPALPLPPVAIVREDPAAAVM</sequence>
<dbReference type="GeneID" id="85491201"/>
<evidence type="ECO:0000313" key="2">
    <source>
        <dbReference type="Proteomes" id="UP001233271"/>
    </source>
</evidence>
<name>A0AA48I5C2_9TREE</name>